<proteinExistence type="predicted"/>
<organism evidence="1">
    <name type="scientific">mine drainage metagenome</name>
    <dbReference type="NCBI Taxonomy" id="410659"/>
    <lineage>
        <taxon>unclassified sequences</taxon>
        <taxon>metagenomes</taxon>
        <taxon>ecological metagenomes</taxon>
    </lineage>
</organism>
<dbReference type="AlphaFoldDB" id="E6QNK9"/>
<sequence length="36" mass="4273">MRDYCDRTNHIADSIVRTQAEKLIFTAYVFPSSLYF</sequence>
<accession>E6QNK9</accession>
<name>E6QNK9_9ZZZZ</name>
<gene>
    <name evidence="1" type="ORF">CARN6_2345</name>
</gene>
<protein>
    <submittedName>
        <fullName evidence="1">Uncharacterized protein</fullName>
    </submittedName>
</protein>
<evidence type="ECO:0000313" key="1">
    <source>
        <dbReference type="EMBL" id="CBI08830.1"/>
    </source>
</evidence>
<comment type="caution">
    <text evidence="1">The sequence shown here is derived from an EMBL/GenBank/DDBJ whole genome shotgun (WGS) entry which is preliminary data.</text>
</comment>
<reference evidence="1" key="1">
    <citation type="submission" date="2009-10" db="EMBL/GenBank/DDBJ databases">
        <title>Diversity of trophic interactions inside an arsenic-rich microbial ecosystem.</title>
        <authorList>
            <person name="Bertin P.N."/>
            <person name="Heinrich-Salmeron A."/>
            <person name="Pelletier E."/>
            <person name="Goulhen-Chollet F."/>
            <person name="Arsene-Ploetze F."/>
            <person name="Gallien S."/>
            <person name="Calteau A."/>
            <person name="Vallenet D."/>
            <person name="Casiot C."/>
            <person name="Chane-Woon-Ming B."/>
            <person name="Giloteaux L."/>
            <person name="Barakat M."/>
            <person name="Bonnefoy V."/>
            <person name="Bruneel O."/>
            <person name="Chandler M."/>
            <person name="Cleiss J."/>
            <person name="Duran R."/>
            <person name="Elbaz-Poulichet F."/>
            <person name="Fonknechten N."/>
            <person name="Lauga B."/>
            <person name="Mornico D."/>
            <person name="Ortet P."/>
            <person name="Schaeffer C."/>
            <person name="Siguier P."/>
            <person name="Alexander Thil Smith A."/>
            <person name="Van Dorsselaer A."/>
            <person name="Weissenbach J."/>
            <person name="Medigue C."/>
            <person name="Le Paslier D."/>
        </authorList>
    </citation>
    <scope>NUCLEOTIDE SEQUENCE</scope>
</reference>
<dbReference type="EMBL" id="CABQ01000280">
    <property type="protein sequence ID" value="CBI08830.1"/>
    <property type="molecule type" value="Genomic_DNA"/>
</dbReference>